<keyword evidence="2" id="KW-1185">Reference proteome</keyword>
<protein>
    <submittedName>
        <fullName evidence="1">Uncharacterized protein</fullName>
    </submittedName>
</protein>
<gene>
    <name evidence="1" type="ORF">KV113_11025</name>
</gene>
<reference evidence="1 2" key="1">
    <citation type="submission" date="2023-12" db="EMBL/GenBank/DDBJ databases">
        <title>Description of new species of Mycobacterium terrae complex isolated from sewage at the Sao Paulo Zoological Park Foundation in Brazil.</title>
        <authorList>
            <person name="Romagnoli C.L."/>
            <person name="Conceicao E.C."/>
            <person name="Machado E."/>
            <person name="Barreto L.B.P.F."/>
            <person name="Sharma A."/>
            <person name="Silva N.M."/>
            <person name="Marques L.E."/>
            <person name="Juliana M.A."/>
            <person name="Lourenco M.C.S."/>
            <person name="Digiampietri L.A."/>
            <person name="Suffys P.N."/>
            <person name="Viana-Niero C."/>
        </authorList>
    </citation>
    <scope>NUCLEOTIDE SEQUENCE [LARGE SCALE GENOMIC DNA]</scope>
    <source>
        <strain evidence="1 2">MYC340</strain>
    </source>
</reference>
<dbReference type="RefSeq" id="WP_224975225.1">
    <property type="nucleotide sequence ID" value="NZ_JAYJJU010000008.1"/>
</dbReference>
<organism evidence="1 2">
    <name type="scientific">[Mycobacterium] nativiensis</name>
    <dbReference type="NCBI Taxonomy" id="2855503"/>
    <lineage>
        <taxon>Bacteria</taxon>
        <taxon>Bacillati</taxon>
        <taxon>Actinomycetota</taxon>
        <taxon>Actinomycetes</taxon>
        <taxon>Mycobacteriales</taxon>
        <taxon>Mycobacteriaceae</taxon>
        <taxon>Mycolicibacter</taxon>
    </lineage>
</organism>
<dbReference type="InterPro" id="IPR045920">
    <property type="entry name" value="DUF6339"/>
</dbReference>
<evidence type="ECO:0000313" key="1">
    <source>
        <dbReference type="EMBL" id="MEB3032086.1"/>
    </source>
</evidence>
<evidence type="ECO:0000313" key="2">
    <source>
        <dbReference type="Proteomes" id="UP001298593"/>
    </source>
</evidence>
<dbReference type="EMBL" id="JAYJJU010000008">
    <property type="protein sequence ID" value="MEB3032086.1"/>
    <property type="molecule type" value="Genomic_DNA"/>
</dbReference>
<accession>A0ABU5XVR9</accession>
<proteinExistence type="predicted"/>
<sequence>MKNWPQIPAGVAEVEYRQLIGSPDEPKPRSRHPDQIYSPVGDRATDACVQRLIDAIGVTAADYGYPDQPSGQARIQFDRAAASALRDEMDISWADAGSTRLWSFVSLVALPHLTYWRFGFDNRERWIASDLTRHTWSRLWWQAVVFQDHEELLGRLQESELNQLQERRIIGGDPRLISTFALAVLEANADVPRRRLIRDATKRLRRILVFVDPLALDDGQVREMCVGLVKESATQIQRSVV</sequence>
<comment type="caution">
    <text evidence="1">The sequence shown here is derived from an EMBL/GenBank/DDBJ whole genome shotgun (WGS) entry which is preliminary data.</text>
</comment>
<name>A0ABU5XVR9_9MYCO</name>
<dbReference type="Pfam" id="PF19866">
    <property type="entry name" value="DUF6339"/>
    <property type="match status" value="1"/>
</dbReference>
<dbReference type="Proteomes" id="UP001298593">
    <property type="component" value="Unassembled WGS sequence"/>
</dbReference>